<reference evidence="1" key="2">
    <citation type="submission" date="2018-03" db="EMBL/GenBank/DDBJ databases">
        <title>The Triticum urartu genome reveals the dynamic nature of wheat genome evolution.</title>
        <authorList>
            <person name="Ling H."/>
            <person name="Ma B."/>
            <person name="Shi X."/>
            <person name="Liu H."/>
            <person name="Dong L."/>
            <person name="Sun H."/>
            <person name="Cao Y."/>
            <person name="Gao Q."/>
            <person name="Zheng S."/>
            <person name="Li Y."/>
            <person name="Yu Y."/>
            <person name="Du H."/>
            <person name="Qi M."/>
            <person name="Li Y."/>
            <person name="Yu H."/>
            <person name="Cui Y."/>
            <person name="Wang N."/>
            <person name="Chen C."/>
            <person name="Wu H."/>
            <person name="Zhao Y."/>
            <person name="Zhang J."/>
            <person name="Li Y."/>
            <person name="Zhou W."/>
            <person name="Zhang B."/>
            <person name="Hu W."/>
            <person name="Eijk M."/>
            <person name="Tang J."/>
            <person name="Witsenboer H."/>
            <person name="Zhao S."/>
            <person name="Li Z."/>
            <person name="Zhang A."/>
            <person name="Wang D."/>
            <person name="Liang C."/>
        </authorList>
    </citation>
    <scope>NUCLEOTIDE SEQUENCE [LARGE SCALE GENOMIC DNA]</scope>
    <source>
        <strain evidence="1">cv. G1812</strain>
    </source>
</reference>
<evidence type="ECO:0000313" key="2">
    <source>
        <dbReference type="Proteomes" id="UP000015106"/>
    </source>
</evidence>
<dbReference type="EnsemblPlants" id="TuG1812G0200004700.01.T01">
    <property type="protein sequence ID" value="TuG1812G0200004700.01.T01"/>
    <property type="gene ID" value="TuG1812G0200004700.01"/>
</dbReference>
<dbReference type="AlphaFoldDB" id="A0A8R7TLE0"/>
<reference evidence="1" key="3">
    <citation type="submission" date="2022-06" db="UniProtKB">
        <authorList>
            <consortium name="EnsemblPlants"/>
        </authorList>
    </citation>
    <scope>IDENTIFICATION</scope>
</reference>
<keyword evidence="2" id="KW-1185">Reference proteome</keyword>
<dbReference type="Gramene" id="TuG1812G0200004700.01.T01">
    <property type="protein sequence ID" value="TuG1812G0200004700.01.T01"/>
    <property type="gene ID" value="TuG1812G0200004700.01"/>
</dbReference>
<reference evidence="2" key="1">
    <citation type="journal article" date="2013" name="Nature">
        <title>Draft genome of the wheat A-genome progenitor Triticum urartu.</title>
        <authorList>
            <person name="Ling H.Q."/>
            <person name="Zhao S."/>
            <person name="Liu D."/>
            <person name="Wang J."/>
            <person name="Sun H."/>
            <person name="Zhang C."/>
            <person name="Fan H."/>
            <person name="Li D."/>
            <person name="Dong L."/>
            <person name="Tao Y."/>
            <person name="Gao C."/>
            <person name="Wu H."/>
            <person name="Li Y."/>
            <person name="Cui Y."/>
            <person name="Guo X."/>
            <person name="Zheng S."/>
            <person name="Wang B."/>
            <person name="Yu K."/>
            <person name="Liang Q."/>
            <person name="Yang W."/>
            <person name="Lou X."/>
            <person name="Chen J."/>
            <person name="Feng M."/>
            <person name="Jian J."/>
            <person name="Zhang X."/>
            <person name="Luo G."/>
            <person name="Jiang Y."/>
            <person name="Liu J."/>
            <person name="Wang Z."/>
            <person name="Sha Y."/>
            <person name="Zhang B."/>
            <person name="Wu H."/>
            <person name="Tang D."/>
            <person name="Shen Q."/>
            <person name="Xue P."/>
            <person name="Zou S."/>
            <person name="Wang X."/>
            <person name="Liu X."/>
            <person name="Wang F."/>
            <person name="Yang Y."/>
            <person name="An X."/>
            <person name="Dong Z."/>
            <person name="Zhang K."/>
            <person name="Zhang X."/>
            <person name="Luo M.C."/>
            <person name="Dvorak J."/>
            <person name="Tong Y."/>
            <person name="Wang J."/>
            <person name="Yang H."/>
            <person name="Li Z."/>
            <person name="Wang D."/>
            <person name="Zhang A."/>
            <person name="Wang J."/>
        </authorList>
    </citation>
    <scope>NUCLEOTIDE SEQUENCE</scope>
    <source>
        <strain evidence="2">cv. G1812</strain>
    </source>
</reference>
<name>A0A8R7TLE0_TRIUA</name>
<sequence length="279" mass="30841">MTKIAVNDYMRLYLPNAIGYKIVRKKDALWVFAFPLASRSATKPTFRCLGCSLKIFNSGTIQVISPHLDQCPGMSTPYLIELLKLSRTINLINAENSPHKLTQSEQPAEKRRRTLTDTFIPVDKRDVFAEIQREVKGAEHLYNQIGVEVNETVDMFNTMGTKVGNIHLLHDKMGHVINKMKELVCAGPSVAEDEEGANADNNVEVEEAEAAEDEEGAAATNNVEVEEAEAANDAPFQSDAIYHYGEFASLGEMLKSAIDPTDELMSTEEMSGSFAGGYF</sequence>
<organism evidence="1 2">
    <name type="scientific">Triticum urartu</name>
    <name type="common">Red wild einkorn</name>
    <name type="synonym">Crithodium urartu</name>
    <dbReference type="NCBI Taxonomy" id="4572"/>
    <lineage>
        <taxon>Eukaryota</taxon>
        <taxon>Viridiplantae</taxon>
        <taxon>Streptophyta</taxon>
        <taxon>Embryophyta</taxon>
        <taxon>Tracheophyta</taxon>
        <taxon>Spermatophyta</taxon>
        <taxon>Magnoliopsida</taxon>
        <taxon>Liliopsida</taxon>
        <taxon>Poales</taxon>
        <taxon>Poaceae</taxon>
        <taxon>BOP clade</taxon>
        <taxon>Pooideae</taxon>
        <taxon>Triticodae</taxon>
        <taxon>Triticeae</taxon>
        <taxon>Triticinae</taxon>
        <taxon>Triticum</taxon>
    </lineage>
</organism>
<dbReference type="Proteomes" id="UP000015106">
    <property type="component" value="Chromosome 2"/>
</dbReference>
<evidence type="ECO:0000313" key="1">
    <source>
        <dbReference type="EnsemblPlants" id="TuG1812G0200004700.01.T01"/>
    </source>
</evidence>
<protein>
    <submittedName>
        <fullName evidence="1">Uncharacterized protein</fullName>
    </submittedName>
</protein>
<proteinExistence type="predicted"/>
<accession>A0A8R7TLE0</accession>